<reference evidence="2" key="2">
    <citation type="journal article" date="2024" name="Antonie Van Leeuwenhoek">
        <title>Roseihalotalea indica gen. nov., sp. nov., a halophilic Bacteroidetes from mesopelagic Southwest Indian Ocean with higher carbohydrate metabolic potential.</title>
        <authorList>
            <person name="Chen B."/>
            <person name="Zhang M."/>
            <person name="Lin D."/>
            <person name="Ye J."/>
            <person name="Tang K."/>
        </authorList>
    </citation>
    <scope>NUCLEOTIDE SEQUENCE</scope>
    <source>
        <strain evidence="2">TK19036</strain>
    </source>
</reference>
<feature type="chain" id="PRO_5041442947" evidence="1">
    <location>
        <begin position="24"/>
        <end position="178"/>
    </location>
</feature>
<gene>
    <name evidence="2" type="ORF">K4G66_23555</name>
</gene>
<proteinExistence type="predicted"/>
<accession>A0AA49GML1</accession>
<evidence type="ECO:0000313" key="2">
    <source>
        <dbReference type="EMBL" id="WKN35355.1"/>
    </source>
</evidence>
<name>A0AA49GML1_9BACT</name>
<sequence>MKRNILYMTLTLLVCCFFGQAVLAQKALEPKPSPMSVAAMKQGDAYVKVMYSRPHKRDRKVFGGLVPFGEVWRLGANEATEITLTEDLMINGNKLEAGTYSMYAIPEKDKWTLIFNNALGEWGHYNYKEDMDVLRVDVSTSKSDESYEPFTIMFNEAGTEMIIVWEDTQVVVPVSVSA</sequence>
<keyword evidence="1" id="KW-0732">Signal</keyword>
<dbReference type="Pfam" id="PF11138">
    <property type="entry name" value="DUF2911"/>
    <property type="match status" value="1"/>
</dbReference>
<dbReference type="EMBL" id="CP120682">
    <property type="protein sequence ID" value="WKN35355.1"/>
    <property type="molecule type" value="Genomic_DNA"/>
</dbReference>
<organism evidence="2">
    <name type="scientific">Roseihalotalea indica</name>
    <dbReference type="NCBI Taxonomy" id="2867963"/>
    <lineage>
        <taxon>Bacteria</taxon>
        <taxon>Pseudomonadati</taxon>
        <taxon>Bacteroidota</taxon>
        <taxon>Cytophagia</taxon>
        <taxon>Cytophagales</taxon>
        <taxon>Catalimonadaceae</taxon>
        <taxon>Roseihalotalea</taxon>
    </lineage>
</organism>
<protein>
    <submittedName>
        <fullName evidence="2">DUF2911 domain-containing protein</fullName>
    </submittedName>
</protein>
<reference evidence="2" key="1">
    <citation type="journal article" date="2023" name="Comput. Struct. Biotechnol. J.">
        <title>Discovery of a novel marine Bacteroidetes with a rich repertoire of carbohydrate-active enzymes.</title>
        <authorList>
            <person name="Chen B."/>
            <person name="Liu G."/>
            <person name="Chen Q."/>
            <person name="Wang H."/>
            <person name="Liu L."/>
            <person name="Tang K."/>
        </authorList>
    </citation>
    <scope>NUCLEOTIDE SEQUENCE</scope>
    <source>
        <strain evidence="2">TK19036</strain>
    </source>
</reference>
<dbReference type="AlphaFoldDB" id="A0AA49GML1"/>
<evidence type="ECO:0000256" key="1">
    <source>
        <dbReference type="SAM" id="SignalP"/>
    </source>
</evidence>
<feature type="signal peptide" evidence="1">
    <location>
        <begin position="1"/>
        <end position="23"/>
    </location>
</feature>
<dbReference type="InterPro" id="IPR021314">
    <property type="entry name" value="DUF2911"/>
</dbReference>